<keyword evidence="9" id="KW-0576">Peroxisome</keyword>
<dbReference type="SUPFAM" id="SSF51735">
    <property type="entry name" value="NAD(P)-binding Rossmann-fold domains"/>
    <property type="match status" value="1"/>
</dbReference>
<evidence type="ECO:0000259" key="16">
    <source>
        <dbReference type="Pfam" id="PF02737"/>
    </source>
</evidence>
<evidence type="ECO:0000256" key="10">
    <source>
        <dbReference type="ARBA" id="ARBA00023235"/>
    </source>
</evidence>
<dbReference type="Pfam" id="PF02737">
    <property type="entry name" value="3HCDH_N"/>
    <property type="match status" value="1"/>
</dbReference>
<dbReference type="InterPro" id="IPR036291">
    <property type="entry name" value="NAD(P)-bd_dom_sf"/>
</dbReference>
<dbReference type="PROSITE" id="PS00166">
    <property type="entry name" value="ENOYL_COA_HYDRATASE"/>
    <property type="match status" value="1"/>
</dbReference>
<dbReference type="SUPFAM" id="SSF48179">
    <property type="entry name" value="6-phosphogluconate dehydrogenase C-terminal domain-like"/>
    <property type="match status" value="2"/>
</dbReference>
<comment type="similarity">
    <text evidence="14">Belongs to the enoyl-CoA hydratase/isomerase family.</text>
</comment>
<evidence type="ECO:0000256" key="6">
    <source>
        <dbReference type="ARBA" id="ARBA00023002"/>
    </source>
</evidence>
<keyword evidence="7" id="KW-0520">NAD</keyword>
<proteinExistence type="inferred from homology"/>
<evidence type="ECO:0000256" key="13">
    <source>
        <dbReference type="ARBA" id="ARBA00049556"/>
    </source>
</evidence>
<keyword evidence="10" id="KW-0413">Isomerase</keyword>
<dbReference type="Gene3D" id="3.90.226.10">
    <property type="entry name" value="2-enoyl-CoA Hydratase, Chain A, domain 1"/>
    <property type="match status" value="1"/>
</dbReference>
<feature type="domain" description="3-hydroxyacyl-CoA dehydrogenase C-terminal" evidence="15">
    <location>
        <begin position="472"/>
        <end position="565"/>
    </location>
</feature>
<dbReference type="InterPro" id="IPR029045">
    <property type="entry name" value="ClpP/crotonase-like_dom_sf"/>
</dbReference>
<evidence type="ECO:0000256" key="7">
    <source>
        <dbReference type="ARBA" id="ARBA00023027"/>
    </source>
</evidence>
<evidence type="ECO:0000256" key="2">
    <source>
        <dbReference type="ARBA" id="ARBA00005005"/>
    </source>
</evidence>
<evidence type="ECO:0000256" key="12">
    <source>
        <dbReference type="ARBA" id="ARBA00023268"/>
    </source>
</evidence>
<evidence type="ECO:0000256" key="1">
    <source>
        <dbReference type="ARBA" id="ARBA00004275"/>
    </source>
</evidence>
<comment type="caution">
    <text evidence="17">The sequence shown here is derived from an EMBL/GenBank/DDBJ whole genome shotgun (WGS) entry which is preliminary data.</text>
</comment>
<evidence type="ECO:0000256" key="8">
    <source>
        <dbReference type="ARBA" id="ARBA00023098"/>
    </source>
</evidence>
<sequence>MGQAARFELSDGGVGRIVLSAPPFNMLTEAMRAGLDEALAKAHAAPGLKALLIGGEGRGFSAGVEPATHDAPPHGPALHDLCARLEALDCPVIALLHGSVSGAGLELALAAHYRVAAAGTHMALPDITLGLPPSAGATQRLPRLIGAEPALEMMLVGKPVAAPEAARLGLVDRVFENDLGGSAMRFAEELIAEGRPPRRLSEVAHLPGDSAAALQALKRRRAQVLASPMPAPGKIVDCVEAALLLPFEAGLAFERAAYEDCRSSDASRAQRHAFLAERRAARPARAARPRPLRHVAIAGADATGVALTAACLDAGLDVALYEENDAALAGGVERLDALYSDAVSAGRLDHAARAKSWARLAGATRLEALGGADMLIETGLRRDPAFYRRLGRVLRADACLASATEAPDLDRLAAGSGRPADAVGLHPALPISPIRLVEVVPGARTGPEAVATAFALAQKLGAIPLSSGIAEGFVARAVLSAALDVADALLEEGATPYQVDSALVGYGFARGLYRLVDTVGLDHFWEARRRQDATRPAGARYVEIADRLCEAGRLGVSTGRGYYLYPEGAGPAEDPDMAARLAEERAAKGIRPRTVPEGEIVQRVLAAMANTGARLVEGKIARRPSDVDVAAIHGFGFPRWRGGPMEAADLAGLLRMRSTLRVLAEDDPVLWTPAPLFDDLIKNGRHFADLNG</sequence>
<keyword evidence="18" id="KW-1185">Reference proteome</keyword>
<evidence type="ECO:0000256" key="11">
    <source>
        <dbReference type="ARBA" id="ARBA00023239"/>
    </source>
</evidence>
<evidence type="ECO:0000256" key="9">
    <source>
        <dbReference type="ARBA" id="ARBA00023140"/>
    </source>
</evidence>
<dbReference type="Pfam" id="PF00725">
    <property type="entry name" value="3HCDH"/>
    <property type="match status" value="2"/>
</dbReference>
<comment type="pathway">
    <text evidence="2">Lipid metabolism; fatty acid beta-oxidation.</text>
</comment>
<dbReference type="InterPro" id="IPR006176">
    <property type="entry name" value="3-OHacyl-CoA_DH_NAD-bd"/>
</dbReference>
<reference evidence="17 18" key="1">
    <citation type="submission" date="2024-06" db="EMBL/GenBank/DDBJ databases">
        <title>Genome of Rhodovulum iodosum, a marine photoferrotroph.</title>
        <authorList>
            <person name="Bianchini G."/>
            <person name="Nikeleit V."/>
            <person name="Kappler A."/>
            <person name="Bryce C."/>
            <person name="Sanchez-Baracaldo P."/>
        </authorList>
    </citation>
    <scope>NUCLEOTIDE SEQUENCE [LARGE SCALE GENOMIC DNA]</scope>
    <source>
        <strain evidence="17 18">UT/N1</strain>
    </source>
</reference>
<dbReference type="Proteomes" id="UP001560019">
    <property type="component" value="Unassembled WGS sequence"/>
</dbReference>
<dbReference type="EMBL" id="JBEHHI010000001">
    <property type="protein sequence ID" value="MEX5726802.1"/>
    <property type="molecule type" value="Genomic_DNA"/>
</dbReference>
<keyword evidence="4" id="KW-0276">Fatty acid metabolism</keyword>
<dbReference type="InterPro" id="IPR001753">
    <property type="entry name" value="Enoyl-CoA_hydra/iso"/>
</dbReference>
<keyword evidence="12" id="KW-0511">Multifunctional enzyme</keyword>
<evidence type="ECO:0000313" key="17">
    <source>
        <dbReference type="EMBL" id="MEX5726802.1"/>
    </source>
</evidence>
<evidence type="ECO:0000259" key="15">
    <source>
        <dbReference type="Pfam" id="PF00725"/>
    </source>
</evidence>
<comment type="similarity">
    <text evidence="3">In the N-terminal section; belongs to the enoyl-CoA hydratase/isomerase family.</text>
</comment>
<keyword evidence="6" id="KW-0560">Oxidoreductase</keyword>
<dbReference type="InterPro" id="IPR008927">
    <property type="entry name" value="6-PGluconate_DH-like_C_sf"/>
</dbReference>
<dbReference type="Gene3D" id="1.10.1040.50">
    <property type="match status" value="1"/>
</dbReference>
<dbReference type="RefSeq" id="WP_125404253.1">
    <property type="nucleotide sequence ID" value="NZ_JBEHHI010000001.1"/>
</dbReference>
<gene>
    <name evidence="17" type="ORF">Ga0609869_000155</name>
</gene>
<dbReference type="SUPFAM" id="SSF52096">
    <property type="entry name" value="ClpP/crotonase"/>
    <property type="match status" value="1"/>
</dbReference>
<dbReference type="PANTHER" id="PTHR23309:SF51">
    <property type="entry name" value="3-HYDROXYACYL-COA DEHYDROGENASE-RELATED"/>
    <property type="match status" value="1"/>
</dbReference>
<dbReference type="InterPro" id="IPR018376">
    <property type="entry name" value="Enoyl-CoA_hyd/isom_CS"/>
</dbReference>
<keyword evidence="8" id="KW-0443">Lipid metabolism</keyword>
<comment type="catalytic activity">
    <reaction evidence="13">
        <text>a (3S)-3-hydroxyacyl-CoA + NAD(+) = a 3-oxoacyl-CoA + NADH + H(+)</text>
        <dbReference type="Rhea" id="RHEA:22432"/>
        <dbReference type="ChEBI" id="CHEBI:15378"/>
        <dbReference type="ChEBI" id="CHEBI:57318"/>
        <dbReference type="ChEBI" id="CHEBI:57540"/>
        <dbReference type="ChEBI" id="CHEBI:57945"/>
        <dbReference type="ChEBI" id="CHEBI:90726"/>
        <dbReference type="EC" id="1.1.1.35"/>
    </reaction>
</comment>
<organism evidence="17 18">
    <name type="scientific">Rhodovulum iodosum</name>
    <dbReference type="NCBI Taxonomy" id="68291"/>
    <lineage>
        <taxon>Bacteria</taxon>
        <taxon>Pseudomonadati</taxon>
        <taxon>Pseudomonadota</taxon>
        <taxon>Alphaproteobacteria</taxon>
        <taxon>Rhodobacterales</taxon>
        <taxon>Paracoccaceae</taxon>
        <taxon>Rhodovulum</taxon>
    </lineage>
</organism>
<protein>
    <submittedName>
        <fullName evidence="17">3-hydroxyacyl-CoA dehydrogenase</fullName>
    </submittedName>
</protein>
<feature type="domain" description="3-hydroxyacyl-CoA dehydrogenase NAD binding" evidence="16">
    <location>
        <begin position="294"/>
        <end position="465"/>
    </location>
</feature>
<dbReference type="CDD" id="cd06558">
    <property type="entry name" value="crotonase-like"/>
    <property type="match status" value="1"/>
</dbReference>
<dbReference type="PANTHER" id="PTHR23309">
    <property type="entry name" value="3-HYDROXYACYL-COA DEHYROGENASE"/>
    <property type="match status" value="1"/>
</dbReference>
<evidence type="ECO:0000256" key="5">
    <source>
        <dbReference type="ARBA" id="ARBA00022963"/>
    </source>
</evidence>
<evidence type="ECO:0000256" key="3">
    <source>
        <dbReference type="ARBA" id="ARBA00008750"/>
    </source>
</evidence>
<evidence type="ECO:0000256" key="14">
    <source>
        <dbReference type="RuleBase" id="RU003707"/>
    </source>
</evidence>
<dbReference type="InterPro" id="IPR006108">
    <property type="entry name" value="3HC_DH_C"/>
</dbReference>
<accession>A0ABV3XNB2</accession>
<feature type="domain" description="3-hydroxyacyl-CoA dehydrogenase C-terminal" evidence="15">
    <location>
        <begin position="600"/>
        <end position="685"/>
    </location>
</feature>
<name>A0ABV3XNB2_9RHOB</name>
<dbReference type="Pfam" id="PF00378">
    <property type="entry name" value="ECH_1"/>
    <property type="match status" value="1"/>
</dbReference>
<evidence type="ECO:0000256" key="4">
    <source>
        <dbReference type="ARBA" id="ARBA00022832"/>
    </source>
</evidence>
<keyword evidence="11" id="KW-0456">Lyase</keyword>
<dbReference type="Gene3D" id="3.40.50.720">
    <property type="entry name" value="NAD(P)-binding Rossmann-like Domain"/>
    <property type="match status" value="1"/>
</dbReference>
<evidence type="ECO:0000313" key="18">
    <source>
        <dbReference type="Proteomes" id="UP001560019"/>
    </source>
</evidence>
<comment type="subcellular location">
    <subcellularLocation>
        <location evidence="1">Peroxisome</location>
    </subcellularLocation>
</comment>
<keyword evidence="5" id="KW-0442">Lipid degradation</keyword>